<proteinExistence type="predicted"/>
<keyword evidence="2" id="KW-1185">Reference proteome</keyword>
<evidence type="ECO:0000313" key="2">
    <source>
        <dbReference type="Proteomes" id="UP000814033"/>
    </source>
</evidence>
<gene>
    <name evidence="1" type="ORF">FA95DRAFT_1504590</name>
</gene>
<dbReference type="EMBL" id="MU276350">
    <property type="protein sequence ID" value="KAI0039140.1"/>
    <property type="molecule type" value="Genomic_DNA"/>
</dbReference>
<accession>A0ACB8R5D9</accession>
<name>A0ACB8R5D9_9AGAM</name>
<reference evidence="1" key="1">
    <citation type="submission" date="2021-02" db="EMBL/GenBank/DDBJ databases">
        <authorList>
            <consortium name="DOE Joint Genome Institute"/>
            <person name="Ahrendt S."/>
            <person name="Looney B.P."/>
            <person name="Miyauchi S."/>
            <person name="Morin E."/>
            <person name="Drula E."/>
            <person name="Courty P.E."/>
            <person name="Chicoki N."/>
            <person name="Fauchery L."/>
            <person name="Kohler A."/>
            <person name="Kuo A."/>
            <person name="Labutti K."/>
            <person name="Pangilinan J."/>
            <person name="Lipzen A."/>
            <person name="Riley R."/>
            <person name="Andreopoulos W."/>
            <person name="He G."/>
            <person name="Johnson J."/>
            <person name="Barry K.W."/>
            <person name="Grigoriev I.V."/>
            <person name="Nagy L."/>
            <person name="Hibbett D."/>
            <person name="Henrissat B."/>
            <person name="Matheny P.B."/>
            <person name="Labbe J."/>
            <person name="Martin F."/>
        </authorList>
    </citation>
    <scope>NUCLEOTIDE SEQUENCE</scope>
    <source>
        <strain evidence="1">FP105234-sp</strain>
    </source>
</reference>
<comment type="caution">
    <text evidence="1">The sequence shown here is derived from an EMBL/GenBank/DDBJ whole genome shotgun (WGS) entry which is preliminary data.</text>
</comment>
<organism evidence="1 2">
    <name type="scientific">Auriscalpium vulgare</name>
    <dbReference type="NCBI Taxonomy" id="40419"/>
    <lineage>
        <taxon>Eukaryota</taxon>
        <taxon>Fungi</taxon>
        <taxon>Dikarya</taxon>
        <taxon>Basidiomycota</taxon>
        <taxon>Agaricomycotina</taxon>
        <taxon>Agaricomycetes</taxon>
        <taxon>Russulales</taxon>
        <taxon>Auriscalpiaceae</taxon>
        <taxon>Auriscalpium</taxon>
    </lineage>
</organism>
<protein>
    <submittedName>
        <fullName evidence="1">Uncharacterized protein</fullName>
    </submittedName>
</protein>
<dbReference type="Proteomes" id="UP000814033">
    <property type="component" value="Unassembled WGS sequence"/>
</dbReference>
<sequence>MSTLAKPCRHNPCLNPAGYRIAQVRVVFTLAAKAHAAAFPTNYNGPQHLAYIEWFTPFPAAAEPDHLMYKVLRSYRTGTRHRAFAVIPVDNIRRSVHLFPAFGAVAPRHWTSANVLERCDRFYVSSFLDRHNYITVY</sequence>
<reference evidence="1" key="2">
    <citation type="journal article" date="2022" name="New Phytol.">
        <title>Evolutionary transition to the ectomycorrhizal habit in the genomes of a hyperdiverse lineage of mushroom-forming fungi.</title>
        <authorList>
            <person name="Looney B."/>
            <person name="Miyauchi S."/>
            <person name="Morin E."/>
            <person name="Drula E."/>
            <person name="Courty P.E."/>
            <person name="Kohler A."/>
            <person name="Kuo A."/>
            <person name="LaButti K."/>
            <person name="Pangilinan J."/>
            <person name="Lipzen A."/>
            <person name="Riley R."/>
            <person name="Andreopoulos W."/>
            <person name="He G."/>
            <person name="Johnson J."/>
            <person name="Nolan M."/>
            <person name="Tritt A."/>
            <person name="Barry K.W."/>
            <person name="Grigoriev I.V."/>
            <person name="Nagy L.G."/>
            <person name="Hibbett D."/>
            <person name="Henrissat B."/>
            <person name="Matheny P.B."/>
            <person name="Labbe J."/>
            <person name="Martin F.M."/>
        </authorList>
    </citation>
    <scope>NUCLEOTIDE SEQUENCE</scope>
    <source>
        <strain evidence="1">FP105234-sp</strain>
    </source>
</reference>
<evidence type="ECO:0000313" key="1">
    <source>
        <dbReference type="EMBL" id="KAI0039140.1"/>
    </source>
</evidence>